<gene>
    <name evidence="1" type="ORF">Pph01_11290</name>
</gene>
<evidence type="ECO:0000313" key="1">
    <source>
        <dbReference type="EMBL" id="GII36126.1"/>
    </source>
</evidence>
<proteinExistence type="predicted"/>
<name>A0A8J3XD12_9ACTN</name>
<dbReference type="AlphaFoldDB" id="A0A8J3XD12"/>
<keyword evidence="2" id="KW-1185">Reference proteome</keyword>
<evidence type="ECO:0000313" key="2">
    <source>
        <dbReference type="Proteomes" id="UP000622547"/>
    </source>
</evidence>
<accession>A0A8J3XD12</accession>
<sequence>MVLTVSPVRRARSPIVKSVSPSMPALSRLPLRETQPQSPRWVANPQVLTITRGPGNPRREVFFAKVRECLVVPRSI</sequence>
<comment type="caution">
    <text evidence="1">The sequence shown here is derived from an EMBL/GenBank/DDBJ whole genome shotgun (WGS) entry which is preliminary data.</text>
</comment>
<protein>
    <submittedName>
        <fullName evidence="1">Uncharacterized protein</fullName>
    </submittedName>
</protein>
<organism evidence="1 2">
    <name type="scientific">Planotetraspora phitsanulokensis</name>
    <dbReference type="NCBI Taxonomy" id="575192"/>
    <lineage>
        <taxon>Bacteria</taxon>
        <taxon>Bacillati</taxon>
        <taxon>Actinomycetota</taxon>
        <taxon>Actinomycetes</taxon>
        <taxon>Streptosporangiales</taxon>
        <taxon>Streptosporangiaceae</taxon>
        <taxon>Planotetraspora</taxon>
    </lineage>
</organism>
<reference evidence="1 2" key="1">
    <citation type="submission" date="2021-01" db="EMBL/GenBank/DDBJ databases">
        <title>Whole genome shotgun sequence of Planotetraspora phitsanulokensis NBRC 104273.</title>
        <authorList>
            <person name="Komaki H."/>
            <person name="Tamura T."/>
        </authorList>
    </citation>
    <scope>NUCLEOTIDE SEQUENCE [LARGE SCALE GENOMIC DNA]</scope>
    <source>
        <strain evidence="1 2">NBRC 104273</strain>
    </source>
</reference>
<dbReference type="Proteomes" id="UP000622547">
    <property type="component" value="Unassembled WGS sequence"/>
</dbReference>
<dbReference type="EMBL" id="BOOP01000003">
    <property type="protein sequence ID" value="GII36126.1"/>
    <property type="molecule type" value="Genomic_DNA"/>
</dbReference>